<dbReference type="Proteomes" id="UP000607653">
    <property type="component" value="Unassembled WGS sequence"/>
</dbReference>
<evidence type="ECO:0000313" key="3">
    <source>
        <dbReference type="Proteomes" id="UP000607653"/>
    </source>
</evidence>
<organism evidence="2 3">
    <name type="scientific">Nelumbo nucifera</name>
    <name type="common">Sacred lotus</name>
    <dbReference type="NCBI Taxonomy" id="4432"/>
    <lineage>
        <taxon>Eukaryota</taxon>
        <taxon>Viridiplantae</taxon>
        <taxon>Streptophyta</taxon>
        <taxon>Embryophyta</taxon>
        <taxon>Tracheophyta</taxon>
        <taxon>Spermatophyta</taxon>
        <taxon>Magnoliopsida</taxon>
        <taxon>Proteales</taxon>
        <taxon>Nelumbonaceae</taxon>
        <taxon>Nelumbo</taxon>
    </lineage>
</organism>
<gene>
    <name evidence="2" type="ORF">HUJ06_019864</name>
</gene>
<dbReference type="EMBL" id="DUZY01000001">
    <property type="protein sequence ID" value="DAD18401.1"/>
    <property type="molecule type" value="Genomic_DNA"/>
</dbReference>
<accession>A0A822XH13</accession>
<keyword evidence="3" id="KW-1185">Reference proteome</keyword>
<feature type="region of interest" description="Disordered" evidence="1">
    <location>
        <begin position="1"/>
        <end position="26"/>
    </location>
</feature>
<sequence length="108" mass="11831">MLQICLSRVGSPSAEPPPPPSSLVDNVNEVDLDTDVVFRVEYESDREGDPDFELECEAEEDLVVEYDANDCFEDEAEDGDITRNPGDLVDNVEAVVGLDLLNNNSRGA</sequence>
<comment type="caution">
    <text evidence="2">The sequence shown here is derived from an EMBL/GenBank/DDBJ whole genome shotgun (WGS) entry which is preliminary data.</text>
</comment>
<dbReference type="AlphaFoldDB" id="A0A822XH13"/>
<evidence type="ECO:0000256" key="1">
    <source>
        <dbReference type="SAM" id="MobiDB-lite"/>
    </source>
</evidence>
<reference evidence="2 3" key="1">
    <citation type="journal article" date="2020" name="Mol. Biol. Evol.">
        <title>Distinct Expression and Methylation Patterns for Genes with Different Fates following a Single Whole-Genome Duplication in Flowering Plants.</title>
        <authorList>
            <person name="Shi T."/>
            <person name="Rahmani R.S."/>
            <person name="Gugger P.F."/>
            <person name="Wang M."/>
            <person name="Li H."/>
            <person name="Zhang Y."/>
            <person name="Li Z."/>
            <person name="Wang Q."/>
            <person name="Van de Peer Y."/>
            <person name="Marchal K."/>
            <person name="Chen J."/>
        </authorList>
    </citation>
    <scope>NUCLEOTIDE SEQUENCE [LARGE SCALE GENOMIC DNA]</scope>
    <source>
        <tissue evidence="2">Leaf</tissue>
    </source>
</reference>
<protein>
    <submittedName>
        <fullName evidence="2">Uncharacterized protein</fullName>
    </submittedName>
</protein>
<proteinExistence type="predicted"/>
<name>A0A822XH13_NELNU</name>
<evidence type="ECO:0000313" key="2">
    <source>
        <dbReference type="EMBL" id="DAD18401.1"/>
    </source>
</evidence>